<evidence type="ECO:0000313" key="3">
    <source>
        <dbReference type="EMBL" id="KAH7234374.1"/>
    </source>
</evidence>
<accession>A0A9P9JZB8</accession>
<dbReference type="InterPro" id="IPR024079">
    <property type="entry name" value="MetalloPept_cat_dom_sf"/>
</dbReference>
<evidence type="ECO:0000256" key="1">
    <source>
        <dbReference type="SAM" id="MobiDB-lite"/>
    </source>
</evidence>
<dbReference type="EMBL" id="JAGTJS010000026">
    <property type="protein sequence ID" value="KAH7234378.1"/>
    <property type="molecule type" value="Genomic_DNA"/>
</dbReference>
<dbReference type="EMBL" id="JAGTJS010000026">
    <property type="protein sequence ID" value="KAH7234374.1"/>
    <property type="molecule type" value="Genomic_DNA"/>
</dbReference>
<feature type="compositionally biased region" description="Basic and acidic residues" evidence="1">
    <location>
        <begin position="166"/>
        <end position="177"/>
    </location>
</feature>
<feature type="signal peptide" evidence="2">
    <location>
        <begin position="1"/>
        <end position="20"/>
    </location>
</feature>
<dbReference type="GO" id="GO:0008237">
    <property type="term" value="F:metallopeptidase activity"/>
    <property type="evidence" value="ECO:0007669"/>
    <property type="project" value="InterPro"/>
</dbReference>
<keyword evidence="2" id="KW-0732">Signal</keyword>
<feature type="region of interest" description="Disordered" evidence="1">
    <location>
        <begin position="150"/>
        <end position="181"/>
    </location>
</feature>
<dbReference type="Gene3D" id="3.40.390.10">
    <property type="entry name" value="Collagenase (Catalytic Domain)"/>
    <property type="match status" value="1"/>
</dbReference>
<gene>
    <name evidence="4" type="ORF">B0J15DRAFT_408304</name>
    <name evidence="3" type="ORF">B0J15DRAFT_408327</name>
</gene>
<dbReference type="AlphaFoldDB" id="A0A9P9JZB8"/>
<organism evidence="3 5">
    <name type="scientific">Fusarium solani</name>
    <name type="common">Filamentous fungus</name>
    <dbReference type="NCBI Taxonomy" id="169388"/>
    <lineage>
        <taxon>Eukaryota</taxon>
        <taxon>Fungi</taxon>
        <taxon>Dikarya</taxon>
        <taxon>Ascomycota</taxon>
        <taxon>Pezizomycotina</taxon>
        <taxon>Sordariomycetes</taxon>
        <taxon>Hypocreomycetidae</taxon>
        <taxon>Hypocreales</taxon>
        <taxon>Nectriaceae</taxon>
        <taxon>Fusarium</taxon>
        <taxon>Fusarium solani species complex</taxon>
    </lineage>
</organism>
<evidence type="ECO:0000256" key="2">
    <source>
        <dbReference type="SAM" id="SignalP"/>
    </source>
</evidence>
<evidence type="ECO:0008006" key="6">
    <source>
        <dbReference type="Google" id="ProtNLM"/>
    </source>
</evidence>
<dbReference type="Proteomes" id="UP000736672">
    <property type="component" value="Unassembled WGS sequence"/>
</dbReference>
<evidence type="ECO:0000313" key="5">
    <source>
        <dbReference type="Proteomes" id="UP000736672"/>
    </source>
</evidence>
<comment type="caution">
    <text evidence="3">The sequence shown here is derived from an EMBL/GenBank/DDBJ whole genome shotgun (WGS) entry which is preliminary data.</text>
</comment>
<name>A0A9P9JZB8_FUSSL</name>
<sequence>MRTLQLAWLLVGFLAALGRAQNQDFKIGGWTFDQTCEPYKTEVTKAIEDALAMAEKAQTDLNDALGAFEMKKDNDKHKNQFRIARAMGRCFGFMAKTTAESKSDQYWESVFYTFDRMVPGLQGPDANVKFGHYEPLIICKDDVWVWLGPEDKDPTAPDMSDPNDDEVAKEQKEEANKMKKRHAKKFEEEGYAGAWYYKQRIAWRKTKENLRPGATCAKGGAAVTHHELDLIHICGSNFVEAKIKDAPSPVGATTTRGTTKITSFDPNLAVTLVHEFAHWYGSENTGPDTKFVRDLIDQQAISGKNELCYKKTSDGSRVCSKTKISKDERKKQGLVEDVVYGFKDVSNLARTWNKKPGSKYGGPEKATMTAEAFSYFALMA</sequence>
<keyword evidence="5" id="KW-1185">Reference proteome</keyword>
<evidence type="ECO:0000313" key="4">
    <source>
        <dbReference type="EMBL" id="KAH7234378.1"/>
    </source>
</evidence>
<dbReference type="OrthoDB" id="5039373at2759"/>
<reference evidence="3" key="1">
    <citation type="journal article" date="2021" name="Nat. Commun.">
        <title>Genetic determinants of endophytism in the Arabidopsis root mycobiome.</title>
        <authorList>
            <person name="Mesny F."/>
            <person name="Miyauchi S."/>
            <person name="Thiergart T."/>
            <person name="Pickel B."/>
            <person name="Atanasova L."/>
            <person name="Karlsson M."/>
            <person name="Huettel B."/>
            <person name="Barry K.W."/>
            <person name="Haridas S."/>
            <person name="Chen C."/>
            <person name="Bauer D."/>
            <person name="Andreopoulos W."/>
            <person name="Pangilinan J."/>
            <person name="LaButti K."/>
            <person name="Riley R."/>
            <person name="Lipzen A."/>
            <person name="Clum A."/>
            <person name="Drula E."/>
            <person name="Henrissat B."/>
            <person name="Kohler A."/>
            <person name="Grigoriev I.V."/>
            <person name="Martin F.M."/>
            <person name="Hacquard S."/>
        </authorList>
    </citation>
    <scope>NUCLEOTIDE SEQUENCE</scope>
    <source>
        <strain evidence="3">FSSC 5 MPI-SDFR-AT-0091</strain>
    </source>
</reference>
<proteinExistence type="predicted"/>
<feature type="chain" id="PRO_5040653987" description="Lysine-specific metallo-endopeptidase domain-containing protein" evidence="2">
    <location>
        <begin position="21"/>
        <end position="380"/>
    </location>
</feature>
<protein>
    <recommendedName>
        <fullName evidence="6">Lysine-specific metallo-endopeptidase domain-containing protein</fullName>
    </recommendedName>
</protein>